<feature type="region of interest" description="Disordered" evidence="3">
    <location>
        <begin position="918"/>
        <end position="960"/>
    </location>
</feature>
<gene>
    <name evidence="4" type="ORF">HID58_040473</name>
</gene>
<evidence type="ECO:0000256" key="3">
    <source>
        <dbReference type="SAM" id="MobiDB-lite"/>
    </source>
</evidence>
<feature type="region of interest" description="Disordered" evidence="3">
    <location>
        <begin position="1861"/>
        <end position="1888"/>
    </location>
</feature>
<dbReference type="Proteomes" id="UP000824890">
    <property type="component" value="Unassembled WGS sequence"/>
</dbReference>
<dbReference type="InterPro" id="IPR011990">
    <property type="entry name" value="TPR-like_helical_dom_sf"/>
</dbReference>
<comment type="caution">
    <text evidence="4">The sequence shown here is derived from an EMBL/GenBank/DDBJ whole genome shotgun (WGS) entry which is preliminary data.</text>
</comment>
<feature type="region of interest" description="Disordered" evidence="3">
    <location>
        <begin position="326"/>
        <end position="374"/>
    </location>
</feature>
<feature type="compositionally biased region" description="Low complexity" evidence="3">
    <location>
        <begin position="1867"/>
        <end position="1876"/>
    </location>
</feature>
<evidence type="ECO:0000256" key="1">
    <source>
        <dbReference type="ARBA" id="ARBA00004123"/>
    </source>
</evidence>
<keyword evidence="5" id="KW-1185">Reference proteome</keyword>
<evidence type="ECO:0000313" key="4">
    <source>
        <dbReference type="EMBL" id="KAH0900970.1"/>
    </source>
</evidence>
<organism evidence="4 5">
    <name type="scientific">Brassica napus</name>
    <name type="common">Rape</name>
    <dbReference type="NCBI Taxonomy" id="3708"/>
    <lineage>
        <taxon>Eukaryota</taxon>
        <taxon>Viridiplantae</taxon>
        <taxon>Streptophyta</taxon>
        <taxon>Embryophyta</taxon>
        <taxon>Tracheophyta</taxon>
        <taxon>Spermatophyta</taxon>
        <taxon>Magnoliopsida</taxon>
        <taxon>eudicotyledons</taxon>
        <taxon>Gunneridae</taxon>
        <taxon>Pentapetalae</taxon>
        <taxon>rosids</taxon>
        <taxon>malvids</taxon>
        <taxon>Brassicales</taxon>
        <taxon>Brassicaceae</taxon>
        <taxon>Brassiceae</taxon>
        <taxon>Brassica</taxon>
    </lineage>
</organism>
<dbReference type="EMBL" id="JAGKQM010000011">
    <property type="protein sequence ID" value="KAH0900970.1"/>
    <property type="molecule type" value="Genomic_DNA"/>
</dbReference>
<keyword evidence="2" id="KW-0539">Nucleus</keyword>
<dbReference type="InterPro" id="IPR033053">
    <property type="entry name" value="Hir3/CABIN1"/>
</dbReference>
<reference evidence="4 5" key="1">
    <citation type="submission" date="2021-05" db="EMBL/GenBank/DDBJ databases">
        <title>Genome Assembly of Synthetic Allotetraploid Brassica napus Reveals Homoeologous Exchanges between Subgenomes.</title>
        <authorList>
            <person name="Davis J.T."/>
        </authorList>
    </citation>
    <scope>NUCLEOTIDE SEQUENCE [LARGE SCALE GENOMIC DNA]</scope>
    <source>
        <strain evidence="5">cv. Da-Ae</strain>
        <tissue evidence="4">Seedling</tissue>
    </source>
</reference>
<proteinExistence type="predicted"/>
<dbReference type="SUPFAM" id="SSF48452">
    <property type="entry name" value="TPR-like"/>
    <property type="match status" value="1"/>
</dbReference>
<protein>
    <recommendedName>
        <fullName evidence="6">Calcineurin-binding protein 1</fullName>
    </recommendedName>
</protein>
<dbReference type="Gene3D" id="1.25.40.10">
    <property type="entry name" value="Tetratricopeptide repeat domain"/>
    <property type="match status" value="1"/>
</dbReference>
<evidence type="ECO:0000256" key="2">
    <source>
        <dbReference type="ARBA" id="ARBA00023242"/>
    </source>
</evidence>
<comment type="subcellular location">
    <subcellularLocation>
        <location evidence="1">Nucleus</location>
    </subcellularLocation>
</comment>
<dbReference type="PANTHER" id="PTHR15502">
    <property type="entry name" value="CALCINEURIN-BINDING PROTEIN CABIN 1-RELATED"/>
    <property type="match status" value="1"/>
</dbReference>
<name>A0ABQ8B9K2_BRANA</name>
<sequence length="1911" mass="215808">MVMIISSNSQFFSIAAINDTESKEKWEPLAPSKEAQEFHLSQRYHEGLLKLQAKDYEKARELLESILKDPIIANSKVETITNDNHLHHLRFLALKNLATVFLELGSSHYEDALNCYLQAIDIDAKDSVLWNHLGTLSCSMGLLSISRWAFEQGLLCSPNNWNCMEKLLEVLIAIGDEVSCLSVANLILRHWPSHARALHVKHSIEETDSAPFAPKGIDKLEPRHVRLKFLGKRKVSDKNQDKNAASKKLKKRVQVKLPEASWVALLDTLLGIVHPPCETVGISADIPITIELDLSTEAVIQGPEKNNHCVEPDSSNASVKDCNIERESGGQVKEKEPAFSEEHPQERRSTRLERLRNQKPEKAELESDSSKDPSSDILRYLETFVLESGFSRASVGSHCLNKPDPVSEHTVVSNFVKETSENYGAYHMGHLLLEYIASKCEHLLSRDAALKVLELEKLTRHWGLDRKPECSLFLAELYSDLESKGSDIPESPSCMVEVTYHLSKIIESVSLDLAIESTPNSWEKSFPASSSKSCQGDQSAKEVLDYNKRSFWARYFWLSARLSIMEGKKSKALEELFRCLALLDKEGIGESPVLVQLPHCRRIRELNIDRVMHERNLLKIDVLLEKTVPEMMEKELYRECVKLLASLLFPDKDIWTASSLKMEEGISSTELSALEVLIKACQESKAIDVEVYMSCHRRKLQVLLESIGTGEAILTSNTNLSENWNHLVAEEIKAILLCISQVKNFLDQLDNSNDVVAPRDCIAGIQSMLLTVMSNIVRHFLSKRDSDSQIADDIEEEQKSCFVDAAIGFCKLQHLDSTISTKYQVSHGFLGEYLLSVMTLKAILVELIICLHDLLAEYGLCCAGKNCAGEEGSFLRFAIKHLLAVDMKVKSSINSPDGLGHDMGKLCRNETKSFVADVHVERNENTKTDSKDDSEGKVSDKEKEELEQENKKIPEHTEEVAEEEKDELELLINNALDQCFFCLYGLNLRVDGSYQDELAAHENTSRGDYQTKEQCVDVFQYILPYAKASSRTGLVKLRRVLRAIKKHFSQPPDDLLVGNVIDTFLDDPDLCEDKLSYEAGSEGFLETITKCVIHSKTLSEYKVSLLHSSDPYLDVYRNLYYFLAQSEEVSASDKWPGFVLTKEGEEFVQQNANLFKYDLLYNPLRFESWEKLGNIYDEASSFIRCWYCNSYSFQLVEWYEWFLIEVDLLLNDGSKHINVVGWRKNAALSQRVETSRRRSRRCLLMSLALANSAEQQSEIHELLALVYYDSLQSVVPSYDQRSVLPSKDATWRRFCENSMKHFKKAFAHRQDWSHAFYMGKLSEKLGHPYEISLSYYEQAMTLNPSAVDPVYRMHASRLKLLNACGKQNLEALKVLVSYCFDESIKDTAMTIIGTTTFGSSRQLEEGQDGNLEASYAKNGEGSIQMEGVWHMLYNDSLSALGTCVEGDLKHFHKARYMLAQGLYRRGGSSDLQRAKEELSFCFKSSRSSFTINMWEIDGMVKKGRRKTPGLAGNKKALEVNLPESSRKFITCIRKYLLFYLRLLEETGDVNTLERAFNSLRSDKRFALCVEDLVPVAIGRYINALVASMSRVESGGAKINPDSQLEKIFSLFIEQGSIWPDIRNFPETKDPETSERILYRFLHQYIVSLELDNKVETLETINEKIRKRFKNPKLSNSFSAKVGRHASLAWCRALITSLASITPLQQVSSAESQAINPSFDFLENRRVLCVDLKSGFWNSSFENPSESQMLEAKWGPVLSKIKNVLVANKVSEENLEMANSLLKSCYNYFRETASVTLPSEINLYFALPRLATAGKLLPGTEGVEVIDVSTPRKLLLWAYTLFHGHCGSISQVVKYMEENTKPKMKRGATTSSVATSVQSGGNNEPEAAPKHVQVMVSDSLGGDSCGSTSAPV</sequence>
<evidence type="ECO:0008006" key="6">
    <source>
        <dbReference type="Google" id="ProtNLM"/>
    </source>
</evidence>
<feature type="compositionally biased region" description="Basic and acidic residues" evidence="3">
    <location>
        <begin position="918"/>
        <end position="959"/>
    </location>
</feature>
<dbReference type="PANTHER" id="PTHR15502:SF7">
    <property type="entry name" value="CALCINEURIN-BINDING PROTEIN CABIN-1"/>
    <property type="match status" value="1"/>
</dbReference>
<accession>A0ABQ8B9K2</accession>
<evidence type="ECO:0000313" key="5">
    <source>
        <dbReference type="Proteomes" id="UP000824890"/>
    </source>
</evidence>